<sequence>MKTETKNGNVLEITVNSSTDVKPEINRLIVEQGGKVFKLMENSRSLEDAFLDATGVKLYIQTKNRIFEKYNCQL</sequence>
<dbReference type="AlphaFoldDB" id="A0A645FDH8"/>
<evidence type="ECO:0000313" key="1">
    <source>
        <dbReference type="EMBL" id="MPN12421.1"/>
    </source>
</evidence>
<organism evidence="1">
    <name type="scientific">bioreactor metagenome</name>
    <dbReference type="NCBI Taxonomy" id="1076179"/>
    <lineage>
        <taxon>unclassified sequences</taxon>
        <taxon>metagenomes</taxon>
        <taxon>ecological metagenomes</taxon>
    </lineage>
</organism>
<comment type="caution">
    <text evidence="1">The sequence shown here is derived from an EMBL/GenBank/DDBJ whole genome shotgun (WGS) entry which is preliminary data.</text>
</comment>
<accession>A0A645FDH8</accession>
<gene>
    <name evidence="1" type="ORF">SDC9_159739</name>
</gene>
<protein>
    <recommendedName>
        <fullName evidence="2">DUF4162 domain-containing protein</fullName>
    </recommendedName>
</protein>
<dbReference type="EMBL" id="VSSQ01058765">
    <property type="protein sequence ID" value="MPN12421.1"/>
    <property type="molecule type" value="Genomic_DNA"/>
</dbReference>
<reference evidence="1" key="1">
    <citation type="submission" date="2019-08" db="EMBL/GenBank/DDBJ databases">
        <authorList>
            <person name="Kucharzyk K."/>
            <person name="Murdoch R.W."/>
            <person name="Higgins S."/>
            <person name="Loffler F."/>
        </authorList>
    </citation>
    <scope>NUCLEOTIDE SEQUENCE</scope>
</reference>
<name>A0A645FDH8_9ZZZZ</name>
<proteinExistence type="predicted"/>
<evidence type="ECO:0008006" key="2">
    <source>
        <dbReference type="Google" id="ProtNLM"/>
    </source>
</evidence>